<dbReference type="EMBL" id="BPQP01000064">
    <property type="protein sequence ID" value="GJD96592.1"/>
    <property type="molecule type" value="Genomic_DNA"/>
</dbReference>
<organism evidence="9 10">
    <name type="scientific">Methylobacterium iners</name>
    <dbReference type="NCBI Taxonomy" id="418707"/>
    <lineage>
        <taxon>Bacteria</taxon>
        <taxon>Pseudomonadati</taxon>
        <taxon>Pseudomonadota</taxon>
        <taxon>Alphaproteobacteria</taxon>
        <taxon>Hyphomicrobiales</taxon>
        <taxon>Methylobacteriaceae</taxon>
        <taxon>Methylobacterium</taxon>
    </lineage>
</organism>
<comment type="similarity">
    <text evidence="5">Belongs to the TIM14 family.</text>
</comment>
<comment type="caution">
    <text evidence="9">The sequence shown here is derived from an EMBL/GenBank/DDBJ whole genome shotgun (WGS) entry which is preliminary data.</text>
</comment>
<dbReference type="InterPro" id="IPR036869">
    <property type="entry name" value="J_dom_sf"/>
</dbReference>
<feature type="compositionally biased region" description="Basic and acidic residues" evidence="6">
    <location>
        <begin position="226"/>
        <end position="236"/>
    </location>
</feature>
<keyword evidence="2 7" id="KW-0812">Transmembrane</keyword>
<evidence type="ECO:0000256" key="3">
    <source>
        <dbReference type="ARBA" id="ARBA00022989"/>
    </source>
</evidence>
<feature type="transmembrane region" description="Helical" evidence="7">
    <location>
        <begin position="52"/>
        <end position="73"/>
    </location>
</feature>
<evidence type="ECO:0000256" key="7">
    <source>
        <dbReference type="SAM" id="Phobius"/>
    </source>
</evidence>
<evidence type="ECO:0000313" key="9">
    <source>
        <dbReference type="EMBL" id="GJD96592.1"/>
    </source>
</evidence>
<reference evidence="9" key="2">
    <citation type="submission" date="2021-08" db="EMBL/GenBank/DDBJ databases">
        <authorList>
            <person name="Tani A."/>
            <person name="Ola A."/>
            <person name="Ogura Y."/>
            <person name="Katsura K."/>
            <person name="Hayashi T."/>
        </authorList>
    </citation>
    <scope>NUCLEOTIDE SEQUENCE</scope>
    <source>
        <strain evidence="9">DSM 19015</strain>
    </source>
</reference>
<dbReference type="Proteomes" id="UP001055125">
    <property type="component" value="Unassembled WGS sequence"/>
</dbReference>
<evidence type="ECO:0000256" key="6">
    <source>
        <dbReference type="SAM" id="MobiDB-lite"/>
    </source>
</evidence>
<keyword evidence="10" id="KW-1185">Reference proteome</keyword>
<keyword evidence="3 7" id="KW-1133">Transmembrane helix</keyword>
<evidence type="ECO:0000259" key="8">
    <source>
        <dbReference type="PROSITE" id="PS50076"/>
    </source>
</evidence>
<evidence type="ECO:0000256" key="4">
    <source>
        <dbReference type="ARBA" id="ARBA00023136"/>
    </source>
</evidence>
<dbReference type="PROSITE" id="PS50076">
    <property type="entry name" value="DNAJ_2"/>
    <property type="match status" value="1"/>
</dbReference>
<feature type="region of interest" description="Disordered" evidence="6">
    <location>
        <begin position="210"/>
        <end position="236"/>
    </location>
</feature>
<protein>
    <submittedName>
        <fullName evidence="9">Co-chaperone protein DjlA</fullName>
    </submittedName>
</protein>
<feature type="domain" description="J" evidence="8">
    <location>
        <begin position="183"/>
        <end position="236"/>
    </location>
</feature>
<reference evidence="9" key="1">
    <citation type="journal article" date="2021" name="Front. Microbiol.">
        <title>Comprehensive Comparative Genomics and Phenotyping of Methylobacterium Species.</title>
        <authorList>
            <person name="Alessa O."/>
            <person name="Ogura Y."/>
            <person name="Fujitani Y."/>
            <person name="Takami H."/>
            <person name="Hayashi T."/>
            <person name="Sahin N."/>
            <person name="Tani A."/>
        </authorList>
    </citation>
    <scope>NUCLEOTIDE SEQUENCE</scope>
    <source>
        <strain evidence="9">DSM 19015</strain>
    </source>
</reference>
<keyword evidence="4 7" id="KW-0472">Membrane</keyword>
<dbReference type="SMART" id="SM00271">
    <property type="entry name" value="DnaJ"/>
    <property type="match status" value="1"/>
</dbReference>
<dbReference type="SUPFAM" id="SSF46565">
    <property type="entry name" value="Chaperone J-domain"/>
    <property type="match status" value="1"/>
</dbReference>
<dbReference type="Gene3D" id="1.10.287.110">
    <property type="entry name" value="DnaJ domain"/>
    <property type="match status" value="1"/>
</dbReference>
<name>A0ABQ4S2F8_9HYPH</name>
<dbReference type="InterPro" id="IPR001623">
    <property type="entry name" value="DnaJ_domain"/>
</dbReference>
<evidence type="ECO:0000256" key="2">
    <source>
        <dbReference type="ARBA" id="ARBA00022692"/>
    </source>
</evidence>
<dbReference type="PANTHER" id="PTHR12763">
    <property type="match status" value="1"/>
</dbReference>
<feature type="region of interest" description="Disordered" evidence="6">
    <location>
        <begin position="158"/>
        <end position="179"/>
    </location>
</feature>
<dbReference type="CDD" id="cd06257">
    <property type="entry name" value="DnaJ"/>
    <property type="match status" value="1"/>
</dbReference>
<accession>A0ABQ4S2F8</accession>
<evidence type="ECO:0000256" key="1">
    <source>
        <dbReference type="ARBA" id="ARBA00004167"/>
    </source>
</evidence>
<evidence type="ECO:0000313" key="10">
    <source>
        <dbReference type="Proteomes" id="UP001055125"/>
    </source>
</evidence>
<sequence length="236" mass="25729">MTLLLGGLAILALWWLGRNASRINPALTARVLKRFGSFAATGLALLFALRGRIDLALLFGFAGIWLLEGAVGVTGRLRRLFRRPGAGPSRYRSATIALSFDAEGRVRDGMVMIPPFDGRALSSLPQEALLQLLAACRSRDPGGAQLLELYLDSRHPGWRVDTQGNSNPGPRRPPNPGAMTQEEAYKILGLQRGATLEQVRAAHRTLMKRAHPDRGGTVEGAARVNAARDRLTNRHR</sequence>
<comment type="subcellular location">
    <subcellularLocation>
        <location evidence="1">Membrane</location>
        <topology evidence="1">Single-pass membrane protein</topology>
    </subcellularLocation>
</comment>
<dbReference type="PANTHER" id="PTHR12763:SF28">
    <property type="entry name" value="GEO10507P1-RELATED"/>
    <property type="match status" value="1"/>
</dbReference>
<dbReference type="Pfam" id="PF00226">
    <property type="entry name" value="DnaJ"/>
    <property type="match status" value="1"/>
</dbReference>
<proteinExistence type="inferred from homology"/>
<gene>
    <name evidence="9" type="primary">djlA_2</name>
    <name evidence="9" type="ORF">OCOJLMKI_3815</name>
</gene>
<dbReference type="RefSeq" id="WP_238245688.1">
    <property type="nucleotide sequence ID" value="NZ_BPQP01000064.1"/>
</dbReference>
<evidence type="ECO:0000256" key="5">
    <source>
        <dbReference type="ARBA" id="ARBA00038105"/>
    </source>
</evidence>